<reference evidence="2" key="1">
    <citation type="submission" date="2023-05" db="EMBL/GenBank/DDBJ databases">
        <title>Nepenthes gracilis genome sequencing.</title>
        <authorList>
            <person name="Fukushima K."/>
        </authorList>
    </citation>
    <scope>NUCLEOTIDE SEQUENCE</scope>
    <source>
        <strain evidence="2">SING2019-196</strain>
    </source>
</reference>
<feature type="compositionally biased region" description="Polar residues" evidence="1">
    <location>
        <begin position="57"/>
        <end position="69"/>
    </location>
</feature>
<proteinExistence type="predicted"/>
<organism evidence="2 3">
    <name type="scientific">Nepenthes gracilis</name>
    <name type="common">Slender pitcher plant</name>
    <dbReference type="NCBI Taxonomy" id="150966"/>
    <lineage>
        <taxon>Eukaryota</taxon>
        <taxon>Viridiplantae</taxon>
        <taxon>Streptophyta</taxon>
        <taxon>Embryophyta</taxon>
        <taxon>Tracheophyta</taxon>
        <taxon>Spermatophyta</taxon>
        <taxon>Magnoliopsida</taxon>
        <taxon>eudicotyledons</taxon>
        <taxon>Gunneridae</taxon>
        <taxon>Pentapetalae</taxon>
        <taxon>Caryophyllales</taxon>
        <taxon>Nepenthaceae</taxon>
        <taxon>Nepenthes</taxon>
    </lineage>
</organism>
<feature type="region of interest" description="Disordered" evidence="1">
    <location>
        <begin position="43"/>
        <end position="78"/>
    </location>
</feature>
<protein>
    <submittedName>
        <fullName evidence="2">Uncharacterized protein</fullName>
    </submittedName>
</protein>
<gene>
    <name evidence="2" type="ORF">Nepgr_023450</name>
</gene>
<keyword evidence="3" id="KW-1185">Reference proteome</keyword>
<dbReference type="AlphaFoldDB" id="A0AAD3T229"/>
<accession>A0AAD3T229</accession>
<evidence type="ECO:0000256" key="1">
    <source>
        <dbReference type="SAM" id="MobiDB-lite"/>
    </source>
</evidence>
<name>A0AAD3T229_NEPGR</name>
<dbReference type="EMBL" id="BSYO01000023">
    <property type="protein sequence ID" value="GMH21608.1"/>
    <property type="molecule type" value="Genomic_DNA"/>
</dbReference>
<evidence type="ECO:0000313" key="2">
    <source>
        <dbReference type="EMBL" id="GMH21608.1"/>
    </source>
</evidence>
<dbReference type="Proteomes" id="UP001279734">
    <property type="component" value="Unassembled WGS sequence"/>
</dbReference>
<evidence type="ECO:0000313" key="3">
    <source>
        <dbReference type="Proteomes" id="UP001279734"/>
    </source>
</evidence>
<comment type="caution">
    <text evidence="2">The sequence shown here is derived from an EMBL/GenBank/DDBJ whole genome shotgun (WGS) entry which is preliminary data.</text>
</comment>
<sequence length="78" mass="8171">MFVVVIEEVEIGAPKSTGIMEFSALERTLESTEVTKVNGLGQALEPEGIPEVAGVSSRASPEPLSQDSTVVEEVGSPK</sequence>